<dbReference type="AlphaFoldDB" id="A0A841GAM3"/>
<keyword evidence="4" id="KW-1185">Reference proteome</keyword>
<dbReference type="PANTHER" id="PTHR43767">
    <property type="entry name" value="LONG-CHAIN-FATTY-ACID--COA LIGASE"/>
    <property type="match status" value="1"/>
</dbReference>
<dbReference type="RefSeq" id="WP_188026839.1">
    <property type="nucleotide sequence ID" value="NZ_JACHGR010000006.1"/>
</dbReference>
<dbReference type="InterPro" id="IPR050237">
    <property type="entry name" value="ATP-dep_AMP-bd_enzyme"/>
</dbReference>
<dbReference type="Pfam" id="PF00501">
    <property type="entry name" value="AMP-binding"/>
    <property type="match status" value="1"/>
</dbReference>
<evidence type="ECO:0000313" key="3">
    <source>
        <dbReference type="EMBL" id="MBB6056108.1"/>
    </source>
</evidence>
<dbReference type="Proteomes" id="UP000585721">
    <property type="component" value="Unassembled WGS sequence"/>
</dbReference>
<protein>
    <submittedName>
        <fullName evidence="3">Long-subunit acyl-CoA synthetase (AMP-forming)</fullName>
    </submittedName>
</protein>
<evidence type="ECO:0000313" key="4">
    <source>
        <dbReference type="Proteomes" id="UP000585721"/>
    </source>
</evidence>
<gene>
    <name evidence="3" type="ORF">HNR75_002038</name>
</gene>
<dbReference type="EMBL" id="JACHGR010000006">
    <property type="protein sequence ID" value="MBB6056108.1"/>
    <property type="molecule type" value="Genomic_DNA"/>
</dbReference>
<keyword evidence="1" id="KW-0436">Ligase</keyword>
<dbReference type="PROSITE" id="PS00455">
    <property type="entry name" value="AMP_BINDING"/>
    <property type="match status" value="1"/>
</dbReference>
<comment type="caution">
    <text evidence="3">The sequence shown here is derived from an EMBL/GenBank/DDBJ whole genome shotgun (WGS) entry which is preliminary data.</text>
</comment>
<proteinExistence type="predicted"/>
<reference evidence="3 4" key="1">
    <citation type="submission" date="2020-08" db="EMBL/GenBank/DDBJ databases">
        <title>Genomic Encyclopedia of Type Strains, Phase IV (KMG-IV): sequencing the most valuable type-strain genomes for metagenomic binning, comparative biology and taxonomic classification.</title>
        <authorList>
            <person name="Goeker M."/>
        </authorList>
    </citation>
    <scope>NUCLEOTIDE SEQUENCE [LARGE SCALE GENOMIC DNA]</scope>
    <source>
        <strain evidence="3 4">DSM 22975</strain>
    </source>
</reference>
<sequence>MNLFEQISQIAAEDPHRPALYDSHRTLTYAVLEHEIHQLSDQLKALKISRLALQTDNGIDWALVDLACMFSGIVVIPVPLFFSEEQQNWLLETSGADALAGPSKAGWVSSQLASLPLQRCQPEAVPSIPEGTAKITYTSGTTGHPKGVCLSFSHLMNVCQSITERIRSADIRQHLTLLPLSTLLENITGLYVPLLTGASSCIPSLTEVGLTGSSQFSPPVFAQALKRWQPHSLVLVPELLRMLVAMCSADSSLASSLRFVAVGGGKVAADLIHKARQSGLPVYEGYGLSECGSVVALNSPDHDLPGAVGLPLRHCHAVISDDGEVLVNGAPMLGYLGDSSSHEQIATGDLGHIDEQGFLHITGRRKNVQITAFGRNFSPEWIEAEAQIYPSITRIVVFGDALPANIAIVQTTPGQEKQLPAHIAHLNTHLPDYARIHHYIEAELTAASGLITSNGRPKRQKILDIYQTQIAQIFAGDPI</sequence>
<dbReference type="SUPFAM" id="SSF56801">
    <property type="entry name" value="Acetyl-CoA synthetase-like"/>
    <property type="match status" value="1"/>
</dbReference>
<feature type="domain" description="AMP-dependent synthetase/ligase" evidence="2">
    <location>
        <begin position="10"/>
        <end position="331"/>
    </location>
</feature>
<dbReference type="PANTHER" id="PTHR43767:SF8">
    <property type="entry name" value="LONG-CHAIN-FATTY-ACID--COA LIGASE"/>
    <property type="match status" value="1"/>
</dbReference>
<dbReference type="InterPro" id="IPR000873">
    <property type="entry name" value="AMP-dep_synth/lig_dom"/>
</dbReference>
<dbReference type="InterPro" id="IPR020845">
    <property type="entry name" value="AMP-binding_CS"/>
</dbReference>
<dbReference type="Gene3D" id="3.40.50.12780">
    <property type="entry name" value="N-terminal domain of ligase-like"/>
    <property type="match status" value="1"/>
</dbReference>
<evidence type="ECO:0000259" key="2">
    <source>
        <dbReference type="Pfam" id="PF00501"/>
    </source>
</evidence>
<accession>A0A841GAM3</accession>
<evidence type="ECO:0000256" key="1">
    <source>
        <dbReference type="ARBA" id="ARBA00022598"/>
    </source>
</evidence>
<dbReference type="GO" id="GO:0016874">
    <property type="term" value="F:ligase activity"/>
    <property type="evidence" value="ECO:0007669"/>
    <property type="project" value="UniProtKB-KW"/>
</dbReference>
<name>A0A841GAM3_9GAMM</name>
<dbReference type="InterPro" id="IPR042099">
    <property type="entry name" value="ANL_N_sf"/>
</dbReference>
<organism evidence="3 4">
    <name type="scientific">Tolumonas osonensis</name>
    <dbReference type="NCBI Taxonomy" id="675874"/>
    <lineage>
        <taxon>Bacteria</taxon>
        <taxon>Pseudomonadati</taxon>
        <taxon>Pseudomonadota</taxon>
        <taxon>Gammaproteobacteria</taxon>
        <taxon>Aeromonadales</taxon>
        <taxon>Aeromonadaceae</taxon>
        <taxon>Tolumonas</taxon>
    </lineage>
</organism>